<evidence type="ECO:0000313" key="2">
    <source>
        <dbReference type="Proteomes" id="UP000244224"/>
    </source>
</evidence>
<sequence length="151" mass="17045">MLFLHGSYDPHPVGRRLTPQPDRAAAWEGLEFVRVLERYRPDWGIPHAEAVFLCQDPDHLDPCGAPLDHVVEVSPEGAFSRHDQNWISRICCLLDDHAPDHPEIARAAEAYWAGHPHPDGPVWEIRTRAAIVTRARPDLSLADEPFSEPNI</sequence>
<dbReference type="AlphaFoldDB" id="A0A2T6B850"/>
<organism evidence="1 2">
    <name type="scientific">Gemmobacter caeni</name>
    <dbReference type="NCBI Taxonomy" id="589035"/>
    <lineage>
        <taxon>Bacteria</taxon>
        <taxon>Pseudomonadati</taxon>
        <taxon>Pseudomonadota</taxon>
        <taxon>Alphaproteobacteria</taxon>
        <taxon>Rhodobacterales</taxon>
        <taxon>Paracoccaceae</taxon>
        <taxon>Gemmobacter</taxon>
    </lineage>
</organism>
<dbReference type="Proteomes" id="UP000244224">
    <property type="component" value="Unassembled WGS sequence"/>
</dbReference>
<dbReference type="RefSeq" id="WP_108127533.1">
    <property type="nucleotide sequence ID" value="NZ_QBKP01000002.1"/>
</dbReference>
<accession>A0A2T6B850</accession>
<gene>
    <name evidence="1" type="ORF">C8N34_10227</name>
</gene>
<name>A0A2T6B850_9RHOB</name>
<proteinExistence type="predicted"/>
<evidence type="ECO:0000313" key="1">
    <source>
        <dbReference type="EMBL" id="PTX52249.1"/>
    </source>
</evidence>
<reference evidence="1 2" key="1">
    <citation type="submission" date="2018-04" db="EMBL/GenBank/DDBJ databases">
        <title>Genomic Encyclopedia of Archaeal and Bacterial Type Strains, Phase II (KMG-II): from individual species to whole genera.</title>
        <authorList>
            <person name="Goeker M."/>
        </authorList>
    </citation>
    <scope>NUCLEOTIDE SEQUENCE [LARGE SCALE GENOMIC DNA]</scope>
    <source>
        <strain evidence="1 2">DSM 21823</strain>
    </source>
</reference>
<keyword evidence="2" id="KW-1185">Reference proteome</keyword>
<protein>
    <submittedName>
        <fullName evidence="1">Uncharacterized protein</fullName>
    </submittedName>
</protein>
<comment type="caution">
    <text evidence="1">The sequence shown here is derived from an EMBL/GenBank/DDBJ whole genome shotgun (WGS) entry which is preliminary data.</text>
</comment>
<dbReference type="EMBL" id="QBKP01000002">
    <property type="protein sequence ID" value="PTX52249.1"/>
    <property type="molecule type" value="Genomic_DNA"/>
</dbReference>